<comment type="caution">
    <text evidence="1">The sequence shown here is derived from an EMBL/GenBank/DDBJ whole genome shotgun (WGS) entry which is preliminary data.</text>
</comment>
<evidence type="ECO:0000313" key="1">
    <source>
        <dbReference type="EMBL" id="KAI8001531.1"/>
    </source>
</evidence>
<sequence length="66" mass="7478">MKTTLFITPTLYQTLHQNEISPNLSSDRRRRNEFTKTLLQTVGGGPGSTNRLPTRLSNRSTNKGFK</sequence>
<reference evidence="1 2" key="1">
    <citation type="journal article" date="2022" name="Plant J.">
        <title>Chromosome-level genome of Camellia lanceoleosa provides a valuable resource for understanding genome evolution and self-incompatibility.</title>
        <authorList>
            <person name="Gong W."/>
            <person name="Xiao S."/>
            <person name="Wang L."/>
            <person name="Liao Z."/>
            <person name="Chang Y."/>
            <person name="Mo W."/>
            <person name="Hu G."/>
            <person name="Li W."/>
            <person name="Zhao G."/>
            <person name="Zhu H."/>
            <person name="Hu X."/>
            <person name="Ji K."/>
            <person name="Xiang X."/>
            <person name="Song Q."/>
            <person name="Yuan D."/>
            <person name="Jin S."/>
            <person name="Zhang L."/>
        </authorList>
    </citation>
    <scope>NUCLEOTIDE SEQUENCE [LARGE SCALE GENOMIC DNA]</scope>
    <source>
        <strain evidence="1">SQ_2022a</strain>
    </source>
</reference>
<gene>
    <name evidence="1" type="ORF">LOK49_LG09G01083</name>
</gene>
<proteinExistence type="predicted"/>
<evidence type="ECO:0000313" key="2">
    <source>
        <dbReference type="Proteomes" id="UP001060215"/>
    </source>
</evidence>
<organism evidence="1 2">
    <name type="scientific">Camellia lanceoleosa</name>
    <dbReference type="NCBI Taxonomy" id="1840588"/>
    <lineage>
        <taxon>Eukaryota</taxon>
        <taxon>Viridiplantae</taxon>
        <taxon>Streptophyta</taxon>
        <taxon>Embryophyta</taxon>
        <taxon>Tracheophyta</taxon>
        <taxon>Spermatophyta</taxon>
        <taxon>Magnoliopsida</taxon>
        <taxon>eudicotyledons</taxon>
        <taxon>Gunneridae</taxon>
        <taxon>Pentapetalae</taxon>
        <taxon>asterids</taxon>
        <taxon>Ericales</taxon>
        <taxon>Theaceae</taxon>
        <taxon>Camellia</taxon>
    </lineage>
</organism>
<protein>
    <submittedName>
        <fullName evidence="1">Uncharacterized protein</fullName>
    </submittedName>
</protein>
<dbReference type="Proteomes" id="UP001060215">
    <property type="component" value="Chromosome 8"/>
</dbReference>
<keyword evidence="2" id="KW-1185">Reference proteome</keyword>
<dbReference type="EMBL" id="CM045765">
    <property type="protein sequence ID" value="KAI8001531.1"/>
    <property type="molecule type" value="Genomic_DNA"/>
</dbReference>
<accession>A0ACC0GK40</accession>
<name>A0ACC0GK40_9ERIC</name>